<protein>
    <submittedName>
        <fullName evidence="1">Uncharacterized protein</fullName>
    </submittedName>
</protein>
<dbReference type="EMBL" id="CAJJDO010000163">
    <property type="protein sequence ID" value="CAD8211469.1"/>
    <property type="molecule type" value="Genomic_DNA"/>
</dbReference>
<evidence type="ECO:0000313" key="1">
    <source>
        <dbReference type="EMBL" id="CAD8211469.1"/>
    </source>
</evidence>
<keyword evidence="2" id="KW-1185">Reference proteome</keyword>
<gene>
    <name evidence="1" type="ORF">PPENT_87.1.T1630101</name>
</gene>
<sequence length="105" mass="12853">MIENNFIIGNIKRIRNFDFSIHYQWDIYCHSQMKQTHLCLLSYFNLFVQKVKSQIIILWNIIMLNINNQNIHRLPSEQNIMVRYFGYLRPFHSCSLANFQKLHKY</sequence>
<accession>A0A8S1YCI9</accession>
<comment type="caution">
    <text evidence="1">The sequence shown here is derived from an EMBL/GenBank/DDBJ whole genome shotgun (WGS) entry which is preliminary data.</text>
</comment>
<proteinExistence type="predicted"/>
<organism evidence="1 2">
    <name type="scientific">Paramecium pentaurelia</name>
    <dbReference type="NCBI Taxonomy" id="43138"/>
    <lineage>
        <taxon>Eukaryota</taxon>
        <taxon>Sar</taxon>
        <taxon>Alveolata</taxon>
        <taxon>Ciliophora</taxon>
        <taxon>Intramacronucleata</taxon>
        <taxon>Oligohymenophorea</taxon>
        <taxon>Peniculida</taxon>
        <taxon>Parameciidae</taxon>
        <taxon>Paramecium</taxon>
    </lineage>
</organism>
<reference evidence="1" key="1">
    <citation type="submission" date="2021-01" db="EMBL/GenBank/DDBJ databases">
        <authorList>
            <consortium name="Genoscope - CEA"/>
            <person name="William W."/>
        </authorList>
    </citation>
    <scope>NUCLEOTIDE SEQUENCE</scope>
</reference>
<evidence type="ECO:0000313" key="2">
    <source>
        <dbReference type="Proteomes" id="UP000689195"/>
    </source>
</evidence>
<dbReference type="AlphaFoldDB" id="A0A8S1YCI9"/>
<dbReference type="Proteomes" id="UP000689195">
    <property type="component" value="Unassembled WGS sequence"/>
</dbReference>
<name>A0A8S1YCI9_9CILI</name>